<evidence type="ECO:0008006" key="3">
    <source>
        <dbReference type="Google" id="ProtNLM"/>
    </source>
</evidence>
<sequence>MNKKEARIAILDLQEKHCTGCDYRCSRDVAHCWTECATGIRINKLGVLLGGRIGTDQKKTRTVKEWNTFCKKAVTMSDKGMTYVGIAKKLGVTTANLHTQMKKRGLK</sequence>
<dbReference type="KEGG" id="bti:BTG_23800"/>
<proteinExistence type="predicted"/>
<gene>
    <name evidence="1" type="ORF">BTG_23800</name>
</gene>
<evidence type="ECO:0000313" key="2">
    <source>
        <dbReference type="Proteomes" id="UP000005259"/>
    </source>
</evidence>
<organism evidence="1 2">
    <name type="scientific">Bacillus thuringiensis HD-771</name>
    <dbReference type="NCBI Taxonomy" id="1218175"/>
    <lineage>
        <taxon>Bacteria</taxon>
        <taxon>Bacillati</taxon>
        <taxon>Bacillota</taxon>
        <taxon>Bacilli</taxon>
        <taxon>Bacillales</taxon>
        <taxon>Bacillaceae</taxon>
        <taxon>Bacillus</taxon>
        <taxon>Bacillus cereus group</taxon>
    </lineage>
</organism>
<dbReference type="Proteomes" id="UP000005259">
    <property type="component" value="Chromosome"/>
</dbReference>
<dbReference type="EMBL" id="CP003752">
    <property type="protein sequence ID" value="AFQ18172.1"/>
    <property type="molecule type" value="Genomic_DNA"/>
</dbReference>
<dbReference type="RefSeq" id="WP_001034313.1">
    <property type="nucleotide sequence ID" value="NC_018500.1"/>
</dbReference>
<accession>A0A9W3JJZ3</accession>
<dbReference type="AlphaFoldDB" id="A0A9W3JJZ3"/>
<protein>
    <recommendedName>
        <fullName evidence="3">Zinc-finger domain-containing protein</fullName>
    </recommendedName>
</protein>
<name>A0A9W3JJZ3_BACTU</name>
<evidence type="ECO:0000313" key="1">
    <source>
        <dbReference type="EMBL" id="AFQ18172.1"/>
    </source>
</evidence>
<reference evidence="1 2" key="1">
    <citation type="submission" date="2012-08" db="EMBL/GenBank/DDBJ databases">
        <authorList>
            <person name="Doggett N."/>
            <person name="Teshima H."/>
            <person name="Bruce D."/>
            <person name="Detter J.C."/>
            <person name="Johnson S.L."/>
            <person name="Han C."/>
        </authorList>
    </citation>
    <scope>NUCLEOTIDE SEQUENCE [LARGE SCALE GENOMIC DNA]</scope>
    <source>
        <strain evidence="1 2">HD-771</strain>
    </source>
</reference>